<gene>
    <name evidence="15" type="ORF">GCM10022261_20440</name>
</gene>
<evidence type="ECO:0000256" key="7">
    <source>
        <dbReference type="ARBA" id="ARBA00023125"/>
    </source>
</evidence>
<dbReference type="InterPro" id="IPR011545">
    <property type="entry name" value="DEAD/DEAH_box_helicase_dom"/>
</dbReference>
<evidence type="ECO:0000313" key="15">
    <source>
        <dbReference type="EMBL" id="GAA4284513.1"/>
    </source>
</evidence>
<name>A0ABP8EKP3_9MICO</name>
<dbReference type="InterPro" id="IPR001650">
    <property type="entry name" value="Helicase_C-like"/>
</dbReference>
<evidence type="ECO:0000256" key="12">
    <source>
        <dbReference type="ARBA" id="ARBA00044550"/>
    </source>
</evidence>
<dbReference type="InterPro" id="IPR032284">
    <property type="entry name" value="RecQ_Zn-bd"/>
</dbReference>
<comment type="caution">
    <text evidence="15">The sequence shown here is derived from an EMBL/GenBank/DDBJ whole genome shotgun (WGS) entry which is preliminary data.</text>
</comment>
<evidence type="ECO:0000256" key="9">
    <source>
        <dbReference type="ARBA" id="ARBA00034617"/>
    </source>
</evidence>
<dbReference type="InterPro" id="IPR004589">
    <property type="entry name" value="DNA_helicase_ATP-dep_RecQ"/>
</dbReference>
<dbReference type="NCBIfam" id="TIGR00614">
    <property type="entry name" value="recQ_fam"/>
    <property type="match status" value="1"/>
</dbReference>
<dbReference type="PROSITE" id="PS51194">
    <property type="entry name" value="HELICASE_CTER"/>
    <property type="match status" value="1"/>
</dbReference>
<dbReference type="InterPro" id="IPR021938">
    <property type="entry name" value="DUF3553"/>
</dbReference>
<feature type="domain" description="Helicase C-terminal" evidence="14">
    <location>
        <begin position="226"/>
        <end position="371"/>
    </location>
</feature>
<dbReference type="RefSeq" id="WP_236862491.1">
    <property type="nucleotide sequence ID" value="NZ_BAABAZ010000006.1"/>
</dbReference>
<dbReference type="SMART" id="SM00487">
    <property type="entry name" value="DEXDc"/>
    <property type="match status" value="1"/>
</dbReference>
<evidence type="ECO:0000256" key="5">
    <source>
        <dbReference type="ARBA" id="ARBA00022806"/>
    </source>
</evidence>
<dbReference type="Pfam" id="PF12073">
    <property type="entry name" value="DUF3553"/>
    <property type="match status" value="1"/>
</dbReference>
<keyword evidence="3" id="KW-0547">Nucleotide-binding</keyword>
<reference evidence="16" key="1">
    <citation type="journal article" date="2019" name="Int. J. Syst. Evol. Microbiol.">
        <title>The Global Catalogue of Microorganisms (GCM) 10K type strain sequencing project: providing services to taxonomists for standard genome sequencing and annotation.</title>
        <authorList>
            <consortium name="The Broad Institute Genomics Platform"/>
            <consortium name="The Broad Institute Genome Sequencing Center for Infectious Disease"/>
            <person name="Wu L."/>
            <person name="Ma J."/>
        </authorList>
    </citation>
    <scope>NUCLEOTIDE SEQUENCE [LARGE SCALE GENOMIC DNA]</scope>
    <source>
        <strain evidence="16">JCM 17458</strain>
    </source>
</reference>
<keyword evidence="7" id="KW-0238">DNA-binding</keyword>
<dbReference type="CDD" id="cd17920">
    <property type="entry name" value="DEXHc_RecQ"/>
    <property type="match status" value="1"/>
</dbReference>
<dbReference type="EC" id="5.6.2.4" evidence="10"/>
<evidence type="ECO:0000256" key="2">
    <source>
        <dbReference type="ARBA" id="ARBA00022723"/>
    </source>
</evidence>
<evidence type="ECO:0000313" key="16">
    <source>
        <dbReference type="Proteomes" id="UP001501586"/>
    </source>
</evidence>
<proteinExistence type="inferred from homology"/>
<keyword evidence="2" id="KW-0479">Metal-binding</keyword>
<evidence type="ECO:0000259" key="13">
    <source>
        <dbReference type="PROSITE" id="PS51192"/>
    </source>
</evidence>
<dbReference type="SMART" id="SM00490">
    <property type="entry name" value="HELICc"/>
    <property type="match status" value="1"/>
</dbReference>
<dbReference type="EMBL" id="BAABAZ010000006">
    <property type="protein sequence ID" value="GAA4284513.1"/>
    <property type="molecule type" value="Genomic_DNA"/>
</dbReference>
<dbReference type="PROSITE" id="PS00690">
    <property type="entry name" value="DEAH_ATP_HELICASE"/>
    <property type="match status" value="1"/>
</dbReference>
<evidence type="ECO:0000256" key="1">
    <source>
        <dbReference type="ARBA" id="ARBA00005446"/>
    </source>
</evidence>
<evidence type="ECO:0000256" key="11">
    <source>
        <dbReference type="ARBA" id="ARBA00044535"/>
    </source>
</evidence>
<dbReference type="PANTHER" id="PTHR13710:SF105">
    <property type="entry name" value="ATP-DEPENDENT DNA HELICASE Q1"/>
    <property type="match status" value="1"/>
</dbReference>
<keyword evidence="6" id="KW-0067">ATP-binding</keyword>
<dbReference type="GO" id="GO:0004386">
    <property type="term" value="F:helicase activity"/>
    <property type="evidence" value="ECO:0007669"/>
    <property type="project" value="UniProtKB-KW"/>
</dbReference>
<evidence type="ECO:0000256" key="8">
    <source>
        <dbReference type="ARBA" id="ARBA00023235"/>
    </source>
</evidence>
<dbReference type="Pfam" id="PF16124">
    <property type="entry name" value="RecQ_Zn_bind"/>
    <property type="match status" value="1"/>
</dbReference>
<dbReference type="InterPro" id="IPR027417">
    <property type="entry name" value="P-loop_NTPase"/>
</dbReference>
<dbReference type="PANTHER" id="PTHR13710">
    <property type="entry name" value="DNA HELICASE RECQ FAMILY MEMBER"/>
    <property type="match status" value="1"/>
</dbReference>
<accession>A0ABP8EKP3</accession>
<dbReference type="Gene3D" id="1.10.10.10">
    <property type="entry name" value="Winged helix-like DNA-binding domain superfamily/Winged helix DNA-binding domain"/>
    <property type="match status" value="1"/>
</dbReference>
<keyword evidence="8" id="KW-0413">Isomerase</keyword>
<feature type="domain" description="Helicase ATP-binding" evidence="13">
    <location>
        <begin position="29"/>
        <end position="199"/>
    </location>
</feature>
<evidence type="ECO:0000259" key="14">
    <source>
        <dbReference type="PROSITE" id="PS51194"/>
    </source>
</evidence>
<sequence>MAAAATRLQDIAAERFGWDELRPGQLEPMQALLDDRDALVVMATGYGKSAVYQLPAVLRPGLTVVVSPLIALQADQVENLNDTLGEERAFAINSAARSAEETAAWQAIDSGTATFAFLSPEQLAKDVVVDRLAAAEVSLFVVDEAHCVSSWGHDFRPDYLRLDGAVRRLGRPPVLALTATASTPVQHEIIERLGLTDPRVSVRGFDRANLELGVNWHRSDEDKRRAVTDMVAELAGPGLLYVATRKDTERYAAELAERGLRTAAYHAGMKAADRHSTHERFLDDELDVVAATSAFGMGIDKPNVRFVVHADIPDSLDSYYQEIGRAGRDDEPAVAILHYRPEDLGLRRFFNARKPHEDDVRKVFAAVQKADGPLRPKKVAGLAELSTRKVTGLLNLLADSGSLRTGRKGFEALDDITPGAAVKAALAEAVSREHIEQSRLEYARSYAETPNCRRELLIGYFGEDFAGPCGNCDNCTGADDAEGERDSVINLDGPLAAAREEQAEQEAAPPDAGAAGQADDHFPLQAAVVHAEWGPGTVMSHEDDRITVFFEQEGYKTLARELIAGTDILRPAESA</sequence>
<dbReference type="InterPro" id="IPR002464">
    <property type="entry name" value="DNA/RNA_helicase_DEAH_CS"/>
</dbReference>
<comment type="catalytic activity">
    <reaction evidence="9">
        <text>Couples ATP hydrolysis with the unwinding of duplex DNA by translocating in the 3'-5' direction.</text>
        <dbReference type="EC" id="5.6.2.4"/>
    </reaction>
</comment>
<dbReference type="Pfam" id="PF00270">
    <property type="entry name" value="DEAD"/>
    <property type="match status" value="1"/>
</dbReference>
<dbReference type="Proteomes" id="UP001501586">
    <property type="component" value="Unassembled WGS sequence"/>
</dbReference>
<protein>
    <recommendedName>
        <fullName evidence="11">ATP-dependent DNA helicase RecQ</fullName>
        <ecNumber evidence="10">5.6.2.4</ecNumber>
    </recommendedName>
    <alternativeName>
        <fullName evidence="12">DNA 3'-5' helicase RecQ</fullName>
    </alternativeName>
</protein>
<evidence type="ECO:0000256" key="6">
    <source>
        <dbReference type="ARBA" id="ARBA00022840"/>
    </source>
</evidence>
<dbReference type="InterPro" id="IPR014001">
    <property type="entry name" value="Helicase_ATP-bd"/>
</dbReference>
<dbReference type="PROSITE" id="PS51192">
    <property type="entry name" value="HELICASE_ATP_BIND_1"/>
    <property type="match status" value="1"/>
</dbReference>
<comment type="similarity">
    <text evidence="1">Belongs to the helicase family. RecQ subfamily.</text>
</comment>
<evidence type="ECO:0000256" key="10">
    <source>
        <dbReference type="ARBA" id="ARBA00034808"/>
    </source>
</evidence>
<keyword evidence="16" id="KW-1185">Reference proteome</keyword>
<dbReference type="SUPFAM" id="SSF52540">
    <property type="entry name" value="P-loop containing nucleoside triphosphate hydrolases"/>
    <property type="match status" value="1"/>
</dbReference>
<keyword evidence="4" id="KW-0378">Hydrolase</keyword>
<dbReference type="Pfam" id="PF00271">
    <property type="entry name" value="Helicase_C"/>
    <property type="match status" value="1"/>
</dbReference>
<evidence type="ECO:0000256" key="4">
    <source>
        <dbReference type="ARBA" id="ARBA00022801"/>
    </source>
</evidence>
<dbReference type="InterPro" id="IPR036388">
    <property type="entry name" value="WH-like_DNA-bd_sf"/>
</dbReference>
<evidence type="ECO:0000256" key="3">
    <source>
        <dbReference type="ARBA" id="ARBA00022741"/>
    </source>
</evidence>
<keyword evidence="5 15" id="KW-0347">Helicase</keyword>
<dbReference type="Gene3D" id="3.40.50.300">
    <property type="entry name" value="P-loop containing nucleotide triphosphate hydrolases"/>
    <property type="match status" value="2"/>
</dbReference>
<organism evidence="15 16">
    <name type="scientific">Brevibacterium daeguense</name>
    <dbReference type="NCBI Taxonomy" id="909936"/>
    <lineage>
        <taxon>Bacteria</taxon>
        <taxon>Bacillati</taxon>
        <taxon>Actinomycetota</taxon>
        <taxon>Actinomycetes</taxon>
        <taxon>Micrococcales</taxon>
        <taxon>Brevibacteriaceae</taxon>
        <taxon>Brevibacterium</taxon>
    </lineage>
</organism>